<dbReference type="AlphaFoldDB" id="X1AY19"/>
<keyword evidence="5" id="KW-0408">Iron</keyword>
<name>X1AY19_9ZZZZ</name>
<comment type="caution">
    <text evidence="7">The sequence shown here is derived from an EMBL/GenBank/DDBJ whole genome shotgun (WGS) entry which is preliminary data.</text>
</comment>
<gene>
    <name evidence="7" type="ORF">S01H4_06347</name>
</gene>
<dbReference type="GO" id="GO:0046872">
    <property type="term" value="F:metal ion binding"/>
    <property type="evidence" value="ECO:0007669"/>
    <property type="project" value="UniProtKB-KW"/>
</dbReference>
<feature type="non-terminal residue" evidence="7">
    <location>
        <position position="126"/>
    </location>
</feature>
<keyword evidence="4" id="KW-0479">Metal-binding</keyword>
<evidence type="ECO:0000313" key="7">
    <source>
        <dbReference type="EMBL" id="GAG74072.1"/>
    </source>
</evidence>
<keyword evidence="3" id="KW-0949">S-adenosyl-L-methionine</keyword>
<dbReference type="GO" id="GO:0051539">
    <property type="term" value="F:4 iron, 4 sulfur cluster binding"/>
    <property type="evidence" value="ECO:0007669"/>
    <property type="project" value="UniProtKB-KW"/>
</dbReference>
<keyword evidence="2" id="KW-0004">4Fe-4S</keyword>
<keyword evidence="6" id="KW-0411">Iron-sulfur</keyword>
<evidence type="ECO:0000256" key="4">
    <source>
        <dbReference type="ARBA" id="ARBA00022723"/>
    </source>
</evidence>
<protein>
    <recommendedName>
        <fullName evidence="8">AmmeMemoRadiSam system radical SAM enzyme</fullName>
    </recommendedName>
</protein>
<organism evidence="7">
    <name type="scientific">marine sediment metagenome</name>
    <dbReference type="NCBI Taxonomy" id="412755"/>
    <lineage>
        <taxon>unclassified sequences</taxon>
        <taxon>metagenomes</taxon>
        <taxon>ecological metagenomes</taxon>
    </lineage>
</organism>
<evidence type="ECO:0000256" key="2">
    <source>
        <dbReference type="ARBA" id="ARBA00022485"/>
    </source>
</evidence>
<evidence type="ECO:0000256" key="5">
    <source>
        <dbReference type="ARBA" id="ARBA00023004"/>
    </source>
</evidence>
<dbReference type="InterPro" id="IPR034457">
    <property type="entry name" value="Organic_radical-activating"/>
</dbReference>
<comment type="cofactor">
    <cofactor evidence="1">
        <name>[4Fe-4S] cluster</name>
        <dbReference type="ChEBI" id="CHEBI:49883"/>
    </cofactor>
</comment>
<sequence length="126" mass="14243">MKEAMLYEKVGNKKVQCNLCAHRCKINEGKKGICLVRENRDGILYTLVYGRTISQAIDPIEKKPLFNFYPGTTAYSIATVGLFEAFTPKHVKKYANLSGEIENAFKNYIKSIHYGRVVGSVSLNLY</sequence>
<evidence type="ECO:0000256" key="1">
    <source>
        <dbReference type="ARBA" id="ARBA00001966"/>
    </source>
</evidence>
<evidence type="ECO:0000256" key="3">
    <source>
        <dbReference type="ARBA" id="ARBA00022691"/>
    </source>
</evidence>
<dbReference type="EMBL" id="BART01001944">
    <property type="protein sequence ID" value="GAG74072.1"/>
    <property type="molecule type" value="Genomic_DNA"/>
</dbReference>
<reference evidence="7" key="1">
    <citation type="journal article" date="2014" name="Front. Microbiol.">
        <title>High frequency of phylogenetically diverse reductive dehalogenase-homologous genes in deep subseafloor sedimentary metagenomes.</title>
        <authorList>
            <person name="Kawai M."/>
            <person name="Futagami T."/>
            <person name="Toyoda A."/>
            <person name="Takaki Y."/>
            <person name="Nishi S."/>
            <person name="Hori S."/>
            <person name="Arai W."/>
            <person name="Tsubouchi T."/>
            <person name="Morono Y."/>
            <person name="Uchiyama I."/>
            <person name="Ito T."/>
            <person name="Fujiyama A."/>
            <person name="Inagaki F."/>
            <person name="Takami H."/>
        </authorList>
    </citation>
    <scope>NUCLEOTIDE SEQUENCE</scope>
    <source>
        <strain evidence="7">Expedition CK06-06</strain>
    </source>
</reference>
<evidence type="ECO:0008006" key="8">
    <source>
        <dbReference type="Google" id="ProtNLM"/>
    </source>
</evidence>
<evidence type="ECO:0000256" key="6">
    <source>
        <dbReference type="ARBA" id="ARBA00023014"/>
    </source>
</evidence>
<accession>X1AY19</accession>
<dbReference type="PANTHER" id="PTHR30352">
    <property type="entry name" value="PYRUVATE FORMATE-LYASE-ACTIVATING ENZYME"/>
    <property type="match status" value="1"/>
</dbReference>
<dbReference type="PANTHER" id="PTHR30352:SF5">
    <property type="entry name" value="PYRUVATE FORMATE-LYASE 1-ACTIVATING ENZYME"/>
    <property type="match status" value="1"/>
</dbReference>
<proteinExistence type="predicted"/>